<proteinExistence type="predicted"/>
<dbReference type="GeneID" id="108998269"/>
<accession>A0A6P9DX43</accession>
<name>A0A6P9DX43_JUGRE</name>
<evidence type="ECO:0000313" key="1">
    <source>
        <dbReference type="Proteomes" id="UP000235220"/>
    </source>
</evidence>
<dbReference type="PANTHER" id="PTHR43392:SF2">
    <property type="entry name" value="AAA-TYPE ATPASE FAMILY PROTEIN _ ANKYRIN REPEAT FAMILY PROTEIN"/>
    <property type="match status" value="1"/>
</dbReference>
<sequence length="169" mass="19637">MEKLLCTLQQRMGAMMLHRFFLVMVLLLKSKQMCFFLLPYDPFFEEFKLKVGFGFLMEGMTPLNHLSPGPRSEKLWELLNWHLGEQRKRRAIEACSETKAKTDELENEISNVVGLHELKVHLRKWAREMLLDERRRTPHMAFLGNPGSGGGGRLDYGVHVVSVEFIFSI</sequence>
<keyword evidence="1" id="KW-1185">Reference proteome</keyword>
<dbReference type="RefSeq" id="XP_035539716.1">
    <property type="nucleotide sequence ID" value="XM_035683823.1"/>
</dbReference>
<organism evidence="1 2">
    <name type="scientific">Juglans regia</name>
    <name type="common">English walnut</name>
    <dbReference type="NCBI Taxonomy" id="51240"/>
    <lineage>
        <taxon>Eukaryota</taxon>
        <taxon>Viridiplantae</taxon>
        <taxon>Streptophyta</taxon>
        <taxon>Embryophyta</taxon>
        <taxon>Tracheophyta</taxon>
        <taxon>Spermatophyta</taxon>
        <taxon>Magnoliopsida</taxon>
        <taxon>eudicotyledons</taxon>
        <taxon>Gunneridae</taxon>
        <taxon>Pentapetalae</taxon>
        <taxon>rosids</taxon>
        <taxon>fabids</taxon>
        <taxon>Fagales</taxon>
        <taxon>Juglandaceae</taxon>
        <taxon>Juglans</taxon>
    </lineage>
</organism>
<protein>
    <submittedName>
        <fullName evidence="2">Uncharacterized protein LOC108998269 isoform X2</fullName>
    </submittedName>
</protein>
<reference evidence="2" key="1">
    <citation type="submission" date="2025-08" db="UniProtKB">
        <authorList>
            <consortium name="RefSeq"/>
        </authorList>
    </citation>
    <scope>IDENTIFICATION</scope>
    <source>
        <tissue evidence="2">Leaves</tissue>
    </source>
</reference>
<dbReference type="InterPro" id="IPR050773">
    <property type="entry name" value="CbxX/CfxQ_RuBisCO_ESX"/>
</dbReference>
<dbReference type="PANTHER" id="PTHR43392">
    <property type="entry name" value="AAA-TYPE ATPASE FAMILY PROTEIN / ANKYRIN REPEAT FAMILY PROTEIN"/>
    <property type="match status" value="1"/>
</dbReference>
<evidence type="ECO:0000313" key="2">
    <source>
        <dbReference type="RefSeq" id="XP_035539716.1"/>
    </source>
</evidence>
<gene>
    <name evidence="2" type="primary">LOC108998269</name>
</gene>
<dbReference type="Gramene" id="Jr12_03140_p1">
    <property type="protein sequence ID" value="cds.Jr12_03140_p1"/>
    <property type="gene ID" value="Jr12_03140"/>
</dbReference>
<dbReference type="Proteomes" id="UP000235220">
    <property type="component" value="Chromosome 12"/>
</dbReference>
<dbReference type="AlphaFoldDB" id="A0A6P9DX43"/>